<dbReference type="EMBL" id="JYDW01002953">
    <property type="protein sequence ID" value="KRZ46544.1"/>
    <property type="molecule type" value="Genomic_DNA"/>
</dbReference>
<dbReference type="AlphaFoldDB" id="A0A0V1KH74"/>
<protein>
    <submittedName>
        <fullName evidence="1">Uncharacterized protein</fullName>
    </submittedName>
</protein>
<organism evidence="1 2">
    <name type="scientific">Trichinella nativa</name>
    <dbReference type="NCBI Taxonomy" id="6335"/>
    <lineage>
        <taxon>Eukaryota</taxon>
        <taxon>Metazoa</taxon>
        <taxon>Ecdysozoa</taxon>
        <taxon>Nematoda</taxon>
        <taxon>Enoplea</taxon>
        <taxon>Dorylaimia</taxon>
        <taxon>Trichinellida</taxon>
        <taxon>Trichinellidae</taxon>
        <taxon>Trichinella</taxon>
    </lineage>
</organism>
<gene>
    <name evidence="1" type="ORF">T02_13234</name>
</gene>
<comment type="caution">
    <text evidence="1">The sequence shown here is derived from an EMBL/GenBank/DDBJ whole genome shotgun (WGS) entry which is preliminary data.</text>
</comment>
<proteinExistence type="predicted"/>
<keyword evidence="2" id="KW-1185">Reference proteome</keyword>
<accession>A0A0V1KH74</accession>
<evidence type="ECO:0000313" key="2">
    <source>
        <dbReference type="Proteomes" id="UP000054721"/>
    </source>
</evidence>
<name>A0A0V1KH74_9BILA</name>
<reference evidence="1 2" key="1">
    <citation type="submission" date="2015-05" db="EMBL/GenBank/DDBJ databases">
        <title>Evolution of Trichinella species and genotypes.</title>
        <authorList>
            <person name="Korhonen P.K."/>
            <person name="Edoardo P."/>
            <person name="Giuseppe L.R."/>
            <person name="Gasser R.B."/>
        </authorList>
    </citation>
    <scope>NUCLEOTIDE SEQUENCE [LARGE SCALE GENOMIC DNA]</scope>
    <source>
        <strain evidence="1">ISS10</strain>
    </source>
</reference>
<evidence type="ECO:0000313" key="1">
    <source>
        <dbReference type="EMBL" id="KRZ46544.1"/>
    </source>
</evidence>
<sequence>MVISGQGPTQLAYCLCLTKAGRSLNSFAMLKENDNQKETWSK</sequence>
<dbReference type="Proteomes" id="UP000054721">
    <property type="component" value="Unassembled WGS sequence"/>
</dbReference>